<protein>
    <recommendedName>
        <fullName evidence="3 8">Mediator of RNA polymerase II transcription subunit 7</fullName>
    </recommendedName>
</protein>
<evidence type="ECO:0000256" key="9">
    <source>
        <dbReference type="SAM" id="MobiDB-lite"/>
    </source>
</evidence>
<keyword evidence="11" id="KW-1185">Reference proteome</keyword>
<dbReference type="AlphaFoldDB" id="A0AAI9WZ31"/>
<evidence type="ECO:0000256" key="2">
    <source>
        <dbReference type="ARBA" id="ARBA00009994"/>
    </source>
</evidence>
<dbReference type="PANTHER" id="PTHR21428:SF11">
    <property type="entry name" value="MEDIATOR OF RNA POLYMERASE II TRANSCRIPTION SUBUNIT 7"/>
    <property type="match status" value="1"/>
</dbReference>
<dbReference type="GeneID" id="73379269"/>
<evidence type="ECO:0000256" key="4">
    <source>
        <dbReference type="ARBA" id="ARBA00023015"/>
    </source>
</evidence>
<comment type="caution">
    <text evidence="10">The sequence shown here is derived from an EMBL/GenBank/DDBJ whole genome shotgun (WGS) entry which is preliminary data.</text>
</comment>
<dbReference type="Gene3D" id="6.10.140.200">
    <property type="match status" value="1"/>
</dbReference>
<dbReference type="GO" id="GO:0070847">
    <property type="term" value="C:core mediator complex"/>
    <property type="evidence" value="ECO:0007669"/>
    <property type="project" value="TreeGrafter"/>
</dbReference>
<evidence type="ECO:0000313" key="11">
    <source>
        <dbReference type="Proteomes" id="UP001202479"/>
    </source>
</evidence>
<dbReference type="InterPro" id="IPR009244">
    <property type="entry name" value="Mediatior_Med7"/>
</dbReference>
<comment type="subunit">
    <text evidence="8">Component of the Mediator complex.</text>
</comment>
<evidence type="ECO:0000256" key="3">
    <source>
        <dbReference type="ARBA" id="ARBA00020631"/>
    </source>
</evidence>
<dbReference type="InterPro" id="IPR044888">
    <property type="entry name" value="Mediatior_Med7_sf"/>
</dbReference>
<dbReference type="Proteomes" id="UP001202479">
    <property type="component" value="Unassembled WGS sequence"/>
</dbReference>
<dbReference type="InterPro" id="IPR037212">
    <property type="entry name" value="Med7/Med21-like"/>
</dbReference>
<feature type="compositionally biased region" description="Basic and acidic residues" evidence="9">
    <location>
        <begin position="100"/>
        <end position="116"/>
    </location>
</feature>
<comment type="similarity">
    <text evidence="2 8">Belongs to the Mediator complex subunit 7 family.</text>
</comment>
<dbReference type="PANTHER" id="PTHR21428">
    <property type="entry name" value="MEDIATOR OF RNA POLYMERASE II TRANSCRIPTION SUBUNIT 7"/>
    <property type="match status" value="1"/>
</dbReference>
<feature type="region of interest" description="Disordered" evidence="9">
    <location>
        <begin position="34"/>
        <end position="154"/>
    </location>
</feature>
<sequence length="326" mass="34975">MSSGEDLISSLYPPPPPFFKFFTVENLSKLEEWKVKQKRKGEAKGGEAEGKEAKGEEAKGEEAKEGGAEGEEGGGAKGGAEGEEGGGAKGGAEEEEGGDAEGKEGGGAKGGAKGEEGGGGEGGEEEEGGGAKGGAEGEEGGGGEGGEGAPGELRFLIPPELPPGTQYRGYGNIWSFQDKLPDLKDTEWKQLYNDENLTSKTKIAELHKIMDSLLINFLELIGILSIDPQQFEPKLKDISLLLINFNHLLNTYRPHQSRESLIMLLKNQIDHKNGEIEEIDRVCHSVKEKIKNLVEDSDIDMTSDAEEEEITEIKRTDIVAKFLSNS</sequence>
<feature type="compositionally biased region" description="Gly residues" evidence="9">
    <location>
        <begin position="73"/>
        <end position="90"/>
    </location>
</feature>
<proteinExistence type="inferred from homology"/>
<feature type="compositionally biased region" description="Basic and acidic residues" evidence="9">
    <location>
        <begin position="34"/>
        <end position="67"/>
    </location>
</feature>
<organism evidence="10 11">
    <name type="scientific">Candida oxycetoniae</name>
    <dbReference type="NCBI Taxonomy" id="497107"/>
    <lineage>
        <taxon>Eukaryota</taxon>
        <taxon>Fungi</taxon>
        <taxon>Dikarya</taxon>
        <taxon>Ascomycota</taxon>
        <taxon>Saccharomycotina</taxon>
        <taxon>Pichiomycetes</taxon>
        <taxon>Debaryomycetaceae</taxon>
        <taxon>Candida/Lodderomyces clade</taxon>
        <taxon>Candida</taxon>
    </lineage>
</organism>
<evidence type="ECO:0000256" key="6">
    <source>
        <dbReference type="ARBA" id="ARBA00023163"/>
    </source>
</evidence>
<dbReference type="RefSeq" id="XP_049181379.1">
    <property type="nucleotide sequence ID" value="XM_049322798.1"/>
</dbReference>
<evidence type="ECO:0000313" key="10">
    <source>
        <dbReference type="EMBL" id="KAI3405634.2"/>
    </source>
</evidence>
<comment type="subcellular location">
    <subcellularLocation>
        <location evidence="1 8">Nucleus</location>
    </subcellularLocation>
</comment>
<accession>A0AAI9WZ31</accession>
<reference evidence="10" key="1">
    <citation type="journal article" date="2022" name="DNA Res.">
        <title>Genome analysis of five recently described species of the CUG-Ser clade uncovers Candida theae as a new hybrid lineage with pathogenic potential in the Candida parapsilosis species complex.</title>
        <authorList>
            <person name="Mixao V."/>
            <person name="Del Olmo V."/>
            <person name="Hegedusova E."/>
            <person name="Saus E."/>
            <person name="Pryszcz L."/>
            <person name="Cillingova A."/>
            <person name="Nosek J."/>
            <person name="Gabaldon T."/>
        </authorList>
    </citation>
    <scope>NUCLEOTIDE SEQUENCE</scope>
    <source>
        <strain evidence="10">CBS 10844</strain>
    </source>
</reference>
<comment type="function">
    <text evidence="8">Component of the Mediator complex, a coactivator involved in the regulated transcription of nearly all RNA polymerase II-dependent genes. Mediator functions as a bridge to convey information from gene-specific regulatory proteins to the basal RNA polymerase II transcription machinery.</text>
</comment>
<dbReference type="SUPFAM" id="SSF140718">
    <property type="entry name" value="Mediator hinge subcomplex-like"/>
    <property type="match status" value="1"/>
</dbReference>
<evidence type="ECO:0000256" key="1">
    <source>
        <dbReference type="ARBA" id="ARBA00004123"/>
    </source>
</evidence>
<dbReference type="GO" id="GO:0003712">
    <property type="term" value="F:transcription coregulator activity"/>
    <property type="evidence" value="ECO:0007669"/>
    <property type="project" value="InterPro"/>
</dbReference>
<evidence type="ECO:0000256" key="8">
    <source>
        <dbReference type="RuleBase" id="RU364060"/>
    </source>
</evidence>
<keyword evidence="4 8" id="KW-0805">Transcription regulation</keyword>
<keyword evidence="6 8" id="KW-0804">Transcription</keyword>
<dbReference type="Gene3D" id="6.10.140.1520">
    <property type="match status" value="2"/>
</dbReference>
<keyword evidence="5 8" id="KW-0010">Activator</keyword>
<gene>
    <name evidence="10" type="ORF">KGF56_001652</name>
</gene>
<dbReference type="GO" id="GO:0006357">
    <property type="term" value="P:regulation of transcription by RNA polymerase II"/>
    <property type="evidence" value="ECO:0007669"/>
    <property type="project" value="InterPro"/>
</dbReference>
<dbReference type="GO" id="GO:0016592">
    <property type="term" value="C:mediator complex"/>
    <property type="evidence" value="ECO:0007669"/>
    <property type="project" value="InterPro"/>
</dbReference>
<dbReference type="EMBL" id="JAHUZD010000028">
    <property type="protein sequence ID" value="KAI3405634.2"/>
    <property type="molecule type" value="Genomic_DNA"/>
</dbReference>
<name>A0AAI9WZ31_9ASCO</name>
<dbReference type="Pfam" id="PF05983">
    <property type="entry name" value="Med7"/>
    <property type="match status" value="1"/>
</dbReference>
<keyword evidence="7 8" id="KW-0539">Nucleus</keyword>
<evidence type="ECO:0000256" key="5">
    <source>
        <dbReference type="ARBA" id="ARBA00023159"/>
    </source>
</evidence>
<evidence type="ECO:0000256" key="7">
    <source>
        <dbReference type="ARBA" id="ARBA00023242"/>
    </source>
</evidence>